<proteinExistence type="predicted"/>
<dbReference type="RefSeq" id="XP_025481589.1">
    <property type="nucleotide sequence ID" value="XM_025628819.1"/>
</dbReference>
<evidence type="ECO:0000313" key="2">
    <source>
        <dbReference type="Proteomes" id="UP000247647"/>
    </source>
</evidence>
<dbReference type="AlphaFoldDB" id="A0A318YNC0"/>
<dbReference type="GeneID" id="37131275"/>
<sequence>MPALQLLSTELENSGWENEILLNKIQTLMNQGLVMASRGAPDNRAFSVEELAWFAKASYSIASRVFRSTKLDSVMHLLDISIKASFADGCQHHDVKEQIVLSEHYLLCDSLKIVKIAIEARKKISVDEKRKHYSAIHRISAHFRELFKGQTVEHSTNAQYEKWLSQHRTILALDLEASIFLNNWTGVCTIIEEASLFLDEKLSSVFLDGILRSGGHVKSKVQAVKILLRTLRASPSPYLNKTTFTIQAIPRYIRCLFQLSLDAAEYQLAESILDQSLILVQERPAKAGDYDNLSLPGLPEDEIRWLSAVAFNRAVDYYLAAADADCRRWAGKAISLANMAQDDGALGRLLRGKLEMLT</sequence>
<dbReference type="InterPro" id="IPR039057">
    <property type="entry name" value="Spo22/ZIP4"/>
</dbReference>
<gene>
    <name evidence="1" type="ORF">BO87DRAFT_457683</name>
</gene>
<accession>A0A318YNC0</accession>
<name>A0A318YNC0_ASPNB</name>
<dbReference type="EMBL" id="KZ821454">
    <property type="protein sequence ID" value="PYH36111.1"/>
    <property type="molecule type" value="Genomic_DNA"/>
</dbReference>
<dbReference type="PANTHER" id="PTHR40375:SF2">
    <property type="entry name" value="SPORULATION-SPECIFIC PROTEIN 22"/>
    <property type="match status" value="1"/>
</dbReference>
<dbReference type="GO" id="GO:0090173">
    <property type="term" value="P:regulation of synaptonemal complex assembly"/>
    <property type="evidence" value="ECO:0007669"/>
    <property type="project" value="InterPro"/>
</dbReference>
<dbReference type="OrthoDB" id="65716at2759"/>
<keyword evidence="2" id="KW-1185">Reference proteome</keyword>
<evidence type="ECO:0000313" key="1">
    <source>
        <dbReference type="EMBL" id="PYH36111.1"/>
    </source>
</evidence>
<dbReference type="Proteomes" id="UP000247647">
    <property type="component" value="Unassembled WGS sequence"/>
</dbReference>
<reference evidence="1" key="1">
    <citation type="submission" date="2016-12" db="EMBL/GenBank/DDBJ databases">
        <title>The genomes of Aspergillus section Nigri reveals drivers in fungal speciation.</title>
        <authorList>
            <consortium name="DOE Joint Genome Institute"/>
            <person name="Vesth T.C."/>
            <person name="Nybo J."/>
            <person name="Theobald S."/>
            <person name="Brandl J."/>
            <person name="Frisvad J.C."/>
            <person name="Nielsen K.F."/>
            <person name="Lyhne E.K."/>
            <person name="Kogle M.E."/>
            <person name="Kuo A."/>
            <person name="Riley R."/>
            <person name="Clum A."/>
            <person name="Nolan M."/>
            <person name="Lipzen A."/>
            <person name="Salamov A."/>
            <person name="Henrissat B."/>
            <person name="Wiebenga A."/>
            <person name="De Vries R.P."/>
            <person name="Grigoriev I.V."/>
            <person name="Mortensen U.H."/>
            <person name="Andersen M.R."/>
            <person name="Baker S.E."/>
        </authorList>
    </citation>
    <scope>NUCLEOTIDE SEQUENCE [LARGE SCALE GENOMIC DNA]</scope>
    <source>
        <strain evidence="1">CBS 115656</strain>
    </source>
</reference>
<protein>
    <submittedName>
        <fullName evidence="1">Uncharacterized protein</fullName>
    </submittedName>
</protein>
<organism evidence="1 2">
    <name type="scientific">Aspergillus neoniger (strain CBS 115656)</name>
    <dbReference type="NCBI Taxonomy" id="1448310"/>
    <lineage>
        <taxon>Eukaryota</taxon>
        <taxon>Fungi</taxon>
        <taxon>Dikarya</taxon>
        <taxon>Ascomycota</taxon>
        <taxon>Pezizomycotina</taxon>
        <taxon>Eurotiomycetes</taxon>
        <taxon>Eurotiomycetidae</taxon>
        <taxon>Eurotiales</taxon>
        <taxon>Aspergillaceae</taxon>
        <taxon>Aspergillus</taxon>
        <taxon>Aspergillus subgen. Circumdati</taxon>
    </lineage>
</organism>
<dbReference type="PANTHER" id="PTHR40375">
    <property type="entry name" value="SPORULATION-SPECIFIC PROTEIN 22"/>
    <property type="match status" value="1"/>
</dbReference>